<dbReference type="RefSeq" id="WP_145209306.1">
    <property type="nucleotide sequence ID" value="NZ_CP036432.1"/>
</dbReference>
<evidence type="ECO:0008006" key="3">
    <source>
        <dbReference type="Google" id="ProtNLM"/>
    </source>
</evidence>
<dbReference type="InterPro" id="IPR052715">
    <property type="entry name" value="RAYT_transposase"/>
</dbReference>
<dbReference type="Proteomes" id="UP000318081">
    <property type="component" value="Chromosome"/>
</dbReference>
<reference evidence="1 2" key="1">
    <citation type="submission" date="2019-02" db="EMBL/GenBank/DDBJ databases">
        <title>Deep-cultivation of Planctomycetes and their phenomic and genomic characterization uncovers novel biology.</title>
        <authorList>
            <person name="Wiegand S."/>
            <person name="Jogler M."/>
            <person name="Boedeker C."/>
            <person name="Pinto D."/>
            <person name="Vollmers J."/>
            <person name="Rivas-Marin E."/>
            <person name="Kohn T."/>
            <person name="Peeters S.H."/>
            <person name="Heuer A."/>
            <person name="Rast P."/>
            <person name="Oberbeckmann S."/>
            <person name="Bunk B."/>
            <person name="Jeske O."/>
            <person name="Meyerdierks A."/>
            <person name="Storesund J.E."/>
            <person name="Kallscheuer N."/>
            <person name="Luecker S."/>
            <person name="Lage O.M."/>
            <person name="Pohl T."/>
            <person name="Merkel B.J."/>
            <person name="Hornburger P."/>
            <person name="Mueller R.-W."/>
            <person name="Bruemmer F."/>
            <person name="Labrenz M."/>
            <person name="Spormann A.M."/>
            <person name="Op den Camp H."/>
            <person name="Overmann J."/>
            <person name="Amann R."/>
            <person name="Jetten M.S.M."/>
            <person name="Mascher T."/>
            <person name="Medema M.H."/>
            <person name="Devos D.P."/>
            <person name="Kaster A.-K."/>
            <person name="Ovreas L."/>
            <person name="Rohde M."/>
            <person name="Galperin M.Y."/>
            <person name="Jogler C."/>
        </authorList>
    </citation>
    <scope>NUCLEOTIDE SEQUENCE [LARGE SCALE GENOMIC DNA]</scope>
    <source>
        <strain evidence="1 2">TBK1r</strain>
    </source>
</reference>
<dbReference type="SUPFAM" id="SSF143422">
    <property type="entry name" value="Transposase IS200-like"/>
    <property type="match status" value="1"/>
</dbReference>
<dbReference type="InterPro" id="IPR036515">
    <property type="entry name" value="Transposase_17_sf"/>
</dbReference>
<keyword evidence="2" id="KW-1185">Reference proteome</keyword>
<dbReference type="Gene3D" id="3.30.70.1290">
    <property type="entry name" value="Transposase IS200-like"/>
    <property type="match status" value="1"/>
</dbReference>
<gene>
    <name evidence="1" type="ORF">TBK1r_19670</name>
</gene>
<dbReference type="PANTHER" id="PTHR36966">
    <property type="entry name" value="REP-ASSOCIATED TYROSINE TRANSPOSASE"/>
    <property type="match status" value="1"/>
</dbReference>
<accession>A0ABX5XT13</accession>
<proteinExistence type="predicted"/>
<organism evidence="1 2">
    <name type="scientific">Stieleria magnilauensis</name>
    <dbReference type="NCBI Taxonomy" id="2527963"/>
    <lineage>
        <taxon>Bacteria</taxon>
        <taxon>Pseudomonadati</taxon>
        <taxon>Planctomycetota</taxon>
        <taxon>Planctomycetia</taxon>
        <taxon>Pirellulales</taxon>
        <taxon>Pirellulaceae</taxon>
        <taxon>Stieleria</taxon>
    </lineage>
</organism>
<dbReference type="EMBL" id="CP036432">
    <property type="protein sequence ID" value="QDV83034.1"/>
    <property type="molecule type" value="Genomic_DNA"/>
</dbReference>
<name>A0ABX5XT13_9BACT</name>
<protein>
    <recommendedName>
        <fullName evidence="3">Transposase IS200-like domain-containing protein</fullName>
    </recommendedName>
</protein>
<evidence type="ECO:0000313" key="1">
    <source>
        <dbReference type="EMBL" id="QDV83034.1"/>
    </source>
</evidence>
<evidence type="ECO:0000313" key="2">
    <source>
        <dbReference type="Proteomes" id="UP000318081"/>
    </source>
</evidence>
<dbReference type="PANTHER" id="PTHR36966:SF1">
    <property type="entry name" value="REP-ASSOCIATED TYROSINE TRANSPOSASE"/>
    <property type="match status" value="1"/>
</dbReference>
<sequence length="191" mass="23009">MRDHLKRLSREYYQGEAIVHWTITIRDRREGWLSSAFYCQFRELVTHTMFRYGIVCPIYCLMPDHIHMVWMGVYSECDQLNAMKHFRPRCEDSLHRVGFALQDQAYDHVLKQEERMQANFRELCEYVARNPERSGLVKIGEFAKYAFTGCLVPGYPELKAFAADHWDRFDRIVSRLRKQGMQQWKWNLFSR</sequence>